<name>A0A4Y7RCE3_9FIRM</name>
<keyword evidence="2" id="KW-0677">Repeat</keyword>
<evidence type="ECO:0000256" key="4">
    <source>
        <dbReference type="ARBA" id="ARBA00023277"/>
    </source>
</evidence>
<dbReference type="Pfam" id="PF03442">
    <property type="entry name" value="CBM_X2"/>
    <property type="match status" value="1"/>
</dbReference>
<feature type="domain" description="SLH" evidence="7">
    <location>
        <begin position="1553"/>
        <end position="1611"/>
    </location>
</feature>
<dbReference type="InterPro" id="IPR012332">
    <property type="entry name" value="Autotransporter_pectin_lyase_C"/>
</dbReference>
<dbReference type="PROSITE" id="PS51272">
    <property type="entry name" value="SLH"/>
    <property type="match status" value="3"/>
</dbReference>
<evidence type="ECO:0000256" key="1">
    <source>
        <dbReference type="ARBA" id="ARBA00022729"/>
    </source>
</evidence>
<dbReference type="Gene3D" id="2.60.40.10">
    <property type="entry name" value="Immunoglobulins"/>
    <property type="match status" value="2"/>
</dbReference>
<proteinExistence type="predicted"/>
<keyword evidence="3" id="KW-0136">Cellulose degradation</keyword>
<organism evidence="8 9">
    <name type="scientific">Pelotomaculum schinkii</name>
    <dbReference type="NCBI Taxonomy" id="78350"/>
    <lineage>
        <taxon>Bacteria</taxon>
        <taxon>Bacillati</taxon>
        <taxon>Bacillota</taxon>
        <taxon>Clostridia</taxon>
        <taxon>Eubacteriales</taxon>
        <taxon>Desulfotomaculaceae</taxon>
        <taxon>Pelotomaculum</taxon>
    </lineage>
</organism>
<feature type="chain" id="PRO_5021295084" evidence="6">
    <location>
        <begin position="29"/>
        <end position="1611"/>
    </location>
</feature>
<dbReference type="GO" id="GO:0031176">
    <property type="term" value="F:endo-1,4-beta-xylanase activity"/>
    <property type="evidence" value="ECO:0007669"/>
    <property type="project" value="UniProtKB-EC"/>
</dbReference>
<dbReference type="Proteomes" id="UP000298324">
    <property type="component" value="Unassembled WGS sequence"/>
</dbReference>
<feature type="signal peptide" evidence="6">
    <location>
        <begin position="1"/>
        <end position="28"/>
    </location>
</feature>
<dbReference type="Pfam" id="PF07581">
    <property type="entry name" value="Glug"/>
    <property type="match status" value="5"/>
</dbReference>
<evidence type="ECO:0000313" key="8">
    <source>
        <dbReference type="EMBL" id="TEB06685.1"/>
    </source>
</evidence>
<dbReference type="Pfam" id="PF18998">
    <property type="entry name" value="Flg_new_2"/>
    <property type="match status" value="1"/>
</dbReference>
<keyword evidence="8" id="KW-0858">Xylan degradation</keyword>
<dbReference type="InterPro" id="IPR011493">
    <property type="entry name" value="GLUG"/>
</dbReference>
<dbReference type="GO" id="GO:0030245">
    <property type="term" value="P:cellulose catabolic process"/>
    <property type="evidence" value="ECO:0007669"/>
    <property type="project" value="UniProtKB-KW"/>
</dbReference>
<keyword evidence="1 6" id="KW-0732">Signal</keyword>
<dbReference type="EMBL" id="QFGA01000001">
    <property type="protein sequence ID" value="TEB06685.1"/>
    <property type="molecule type" value="Genomic_DNA"/>
</dbReference>
<dbReference type="InterPro" id="IPR013783">
    <property type="entry name" value="Ig-like_fold"/>
</dbReference>
<evidence type="ECO:0000256" key="3">
    <source>
        <dbReference type="ARBA" id="ARBA00023001"/>
    </source>
</evidence>
<dbReference type="InterPro" id="IPR044060">
    <property type="entry name" value="Bacterial_rp_domain"/>
</dbReference>
<accession>A0A4Y7RCE3</accession>
<feature type="domain" description="SLH" evidence="7">
    <location>
        <begin position="1426"/>
        <end position="1489"/>
    </location>
</feature>
<evidence type="ECO:0000313" key="9">
    <source>
        <dbReference type="Proteomes" id="UP000298324"/>
    </source>
</evidence>
<comment type="caution">
    <text evidence="8">The sequence shown here is derived from an EMBL/GenBank/DDBJ whole genome shotgun (WGS) entry which is preliminary data.</text>
</comment>
<dbReference type="InterPro" id="IPR005102">
    <property type="entry name" value="Carbo-bd_X2"/>
</dbReference>
<evidence type="ECO:0000256" key="2">
    <source>
        <dbReference type="ARBA" id="ARBA00022737"/>
    </source>
</evidence>
<dbReference type="SUPFAM" id="SSF81296">
    <property type="entry name" value="E set domains"/>
    <property type="match status" value="1"/>
</dbReference>
<feature type="domain" description="SLH" evidence="7">
    <location>
        <begin position="1490"/>
        <end position="1548"/>
    </location>
</feature>
<dbReference type="InterPro" id="IPR014756">
    <property type="entry name" value="Ig_E-set"/>
</dbReference>
<keyword evidence="8" id="KW-0326">Glycosidase</keyword>
<dbReference type="EC" id="3.2.1.8" evidence="8"/>
<dbReference type="Gene3D" id="2.160.20.20">
    <property type="match status" value="1"/>
</dbReference>
<dbReference type="RefSeq" id="WP_190238859.1">
    <property type="nucleotide sequence ID" value="NZ_QFGA01000001.1"/>
</dbReference>
<keyword evidence="8" id="KW-0378">Hydrolase</keyword>
<evidence type="ECO:0000256" key="5">
    <source>
        <dbReference type="ARBA" id="ARBA00023326"/>
    </source>
</evidence>
<dbReference type="InterPro" id="IPR001119">
    <property type="entry name" value="SLH_dom"/>
</dbReference>
<gene>
    <name evidence="8" type="primary">xynA1_1</name>
    <name evidence="8" type="ORF">Psch_00217</name>
</gene>
<evidence type="ECO:0000259" key="7">
    <source>
        <dbReference type="PROSITE" id="PS51272"/>
    </source>
</evidence>
<reference evidence="8 9" key="1">
    <citation type="journal article" date="2018" name="Environ. Microbiol.">
        <title>Novel energy conservation strategies and behaviour of Pelotomaculum schinkii driving syntrophic propionate catabolism.</title>
        <authorList>
            <person name="Hidalgo-Ahumada C.A.P."/>
            <person name="Nobu M.K."/>
            <person name="Narihiro T."/>
            <person name="Tamaki H."/>
            <person name="Liu W.T."/>
            <person name="Kamagata Y."/>
            <person name="Stams A.J.M."/>
            <person name="Imachi H."/>
            <person name="Sousa D.Z."/>
        </authorList>
    </citation>
    <scope>NUCLEOTIDE SEQUENCE [LARGE SCALE GENOMIC DNA]</scope>
    <source>
        <strain evidence="8 9">HH</strain>
    </source>
</reference>
<dbReference type="GO" id="GO:0045493">
    <property type="term" value="P:xylan catabolic process"/>
    <property type="evidence" value="ECO:0007669"/>
    <property type="project" value="UniProtKB-KW"/>
</dbReference>
<dbReference type="Pfam" id="PF00395">
    <property type="entry name" value="SLH"/>
    <property type="match status" value="3"/>
</dbReference>
<keyword evidence="4" id="KW-0119">Carbohydrate metabolism</keyword>
<keyword evidence="9" id="KW-1185">Reference proteome</keyword>
<protein>
    <submittedName>
        <fullName evidence="8">Endo-1,4-beta-xylanase A</fullName>
        <ecNumber evidence="8">3.2.1.8</ecNumber>
    </submittedName>
</protein>
<evidence type="ECO:0000256" key="6">
    <source>
        <dbReference type="SAM" id="SignalP"/>
    </source>
</evidence>
<dbReference type="Gene3D" id="2.160.20.110">
    <property type="match status" value="1"/>
</dbReference>
<sequence>MRSVLRKILSMLLVLCLWTALMPFSVLAAEGDICEVNGTTYATLDDALDAVHPTGGGTIRLLENINYDGGIVIDREGITFDLDGFTLNVDNSTGPGLKVIGGGTVEFIDEGTTGSFNVTGTEYGVWADYGSVVWVNNVTASGESSCGVKATEYASIIVEGNVIATNTNSIGVGVESGGEVNVKGDVTANGIEGIGIKAYDVVCDEAEVIVEGDVTASGGDSVGVLAIDSYVTVGGNVTGDKGGVDAEDSGIEITGDVQSSDESGYGIRATDNCDIDINGNVRSNGTGVWIWAEGTADFSEITIDGVIDAPEYIRIGIDTFDFEDGYLDPDMIDGYRIYVDESLGAVLVAEFAGGSGSSEEDPYLVAHAAQLYNVRNHLDKHFKLIEDIDLSGYSTGDGWEPIGDNIDPFTGTFDGGEEGYTISGLVIDRITTAYVGLFGCTGAEAEIRDLRLADVNVTGSVYVGGLVGRNYGQVTNSYATGDVTARSDGGGLVGQNEGSITDSYAIGTVTDVWSGTFGGLVGHNNGTITNCHAEVTVKSNESMVGGLVGENDGGISESYAVGEVEGKSEVGGLVGYNSGGNIDRSYATGAVTGTETGIYYTYVGGLVGINAGPISESYARGAVSGQEDIGGLVGYNSGSGSVTNSYATGTVNGYSYIGGLAGLNLGNIMDSYWDTETSLQRSSDGGTGKATAEMKQQATFTDWDFDTIWEINGSDNNGYPFLRWQGYDGGQTNEPPVLSAVGVSAVTQTTATLNFTSDKAGNYYFLVYSAGDDAPDAATIKAQGEAAAKGTGTAAAAANAAQVTGLTASTAYKAYVIVEDAEENISNVAVIGFTTATAEMPIGADISPALCTFDLENPDNVSTTISWGSATTVTAVVYGTTSLTTPADYNVSGNTLIITAGYLEGLNLSAGDTVGFEISFDVGDSASLTVNIVNGYIPGTDATLSDLKVGGVTVAGFVYDNYDYSIQLPYGTLPGSLAATVSATPNDPKAGVAITQAASLPGSATIVVTAEDTMTTQTYTVNFTLEAASNNAPNRKTGVPATTSASVTVNTAYTLDLSTIFEDADSDPLTYTVSIDGANPVAAAANYVYTPTSAGDTILVFKANDGTADSTDTYTVTLTANAAPPQTYALTITAGTGGSITTGSSGNYAAGTVISIAAAPSSGYSFSKWSSVGGGTFGSTTSASTTFTMPAGAVTITAGFTHNGSGGGNSGGGGSTTPSTPTYKADVKAGNGSETTLPVTVDKDAGTASIDADSQSLAQGGTVITIPSIPDIDTYSLGIPVPDLSTTDVQGTLSFNTDAVSITVPSNMLTGVADADGNRAQITIGQGDKSNLSEDVKDAVGDRPLVQLTLSIDGKQTNWNNPDAPVTVSIPYTPTAAELAAPEHIVVWYINGAGNAVSVPNGRYDPATGAVTFTTTHFSYYAIAYVHKTFDDLESVAWAKESIEVLASKGILEGISETEYSPQENITRADFLFFLVRTLGVDAEVNGNFDDISSDAYYNKEIVIAKKLGITGGTGDNKFSPDACITRQDMMVLTERALRMLKKLEAQGSASDLVRFTDKSLVAAYAVNSVASVIKEGLIVGSGDKINPLGNTTRAEATVFLYRVYNKYTGY</sequence>
<keyword evidence="5" id="KW-0624">Polysaccharide degradation</keyword>